<evidence type="ECO:0000259" key="6">
    <source>
        <dbReference type="PROSITE" id="PS51460"/>
    </source>
</evidence>
<protein>
    <recommendedName>
        <fullName evidence="6">GAR domain-containing protein</fullName>
    </recommendedName>
</protein>
<feature type="compositionally biased region" description="Polar residues" evidence="5">
    <location>
        <begin position="499"/>
        <end position="510"/>
    </location>
</feature>
<evidence type="ECO:0000313" key="7">
    <source>
        <dbReference type="EMBL" id="KAL1305123.1"/>
    </source>
</evidence>
<evidence type="ECO:0000256" key="3">
    <source>
        <dbReference type="ARBA" id="ARBA00023212"/>
    </source>
</evidence>
<evidence type="ECO:0000313" key="8">
    <source>
        <dbReference type="Proteomes" id="UP001562354"/>
    </source>
</evidence>
<feature type="compositionally biased region" description="Low complexity" evidence="5">
    <location>
        <begin position="617"/>
        <end position="631"/>
    </location>
</feature>
<feature type="region of interest" description="Disordered" evidence="5">
    <location>
        <begin position="362"/>
        <end position="383"/>
    </location>
</feature>
<feature type="compositionally biased region" description="Low complexity" evidence="5">
    <location>
        <begin position="545"/>
        <end position="564"/>
    </location>
</feature>
<accession>A0ABR3PGL0</accession>
<evidence type="ECO:0000256" key="5">
    <source>
        <dbReference type="SAM" id="MobiDB-lite"/>
    </source>
</evidence>
<dbReference type="RefSeq" id="XP_069201397.1">
    <property type="nucleotide sequence ID" value="XM_069341321.1"/>
</dbReference>
<dbReference type="EMBL" id="JBFMKM010000007">
    <property type="protein sequence ID" value="KAL1305123.1"/>
    <property type="molecule type" value="Genomic_DNA"/>
</dbReference>
<feature type="compositionally biased region" description="Polar residues" evidence="5">
    <location>
        <begin position="648"/>
        <end position="657"/>
    </location>
</feature>
<gene>
    <name evidence="7" type="ORF">AAFC00_002050</name>
</gene>
<feature type="compositionally biased region" description="Polar residues" evidence="5">
    <location>
        <begin position="919"/>
        <end position="929"/>
    </location>
</feature>
<feature type="compositionally biased region" description="Basic and acidic residues" evidence="5">
    <location>
        <begin position="468"/>
        <end position="483"/>
    </location>
</feature>
<feature type="compositionally biased region" description="Low complexity" evidence="5">
    <location>
        <begin position="957"/>
        <end position="968"/>
    </location>
</feature>
<dbReference type="Gene3D" id="3.30.920.20">
    <property type="entry name" value="Gas2-like domain"/>
    <property type="match status" value="1"/>
</dbReference>
<feature type="region of interest" description="Disordered" evidence="5">
    <location>
        <begin position="705"/>
        <end position="735"/>
    </location>
</feature>
<organism evidence="7 8">
    <name type="scientific">Neodothiora populina</name>
    <dbReference type="NCBI Taxonomy" id="2781224"/>
    <lineage>
        <taxon>Eukaryota</taxon>
        <taxon>Fungi</taxon>
        <taxon>Dikarya</taxon>
        <taxon>Ascomycota</taxon>
        <taxon>Pezizomycotina</taxon>
        <taxon>Dothideomycetes</taxon>
        <taxon>Dothideomycetidae</taxon>
        <taxon>Dothideales</taxon>
        <taxon>Dothioraceae</taxon>
        <taxon>Neodothiora</taxon>
    </lineage>
</organism>
<comment type="subcellular location">
    <subcellularLocation>
        <location evidence="1">Cytoplasm</location>
        <location evidence="1">Cytoskeleton</location>
    </subcellularLocation>
</comment>
<dbReference type="GeneID" id="95975752"/>
<feature type="compositionally biased region" description="Polar residues" evidence="5">
    <location>
        <begin position="969"/>
        <end position="991"/>
    </location>
</feature>
<proteinExistence type="predicted"/>
<keyword evidence="4" id="KW-0175">Coiled coil</keyword>
<feature type="compositionally biased region" description="Basic and acidic residues" evidence="5">
    <location>
        <begin position="369"/>
        <end position="383"/>
    </location>
</feature>
<feature type="region of interest" description="Disordered" evidence="5">
    <location>
        <begin position="538"/>
        <end position="564"/>
    </location>
</feature>
<feature type="region of interest" description="Disordered" evidence="5">
    <location>
        <begin position="1408"/>
        <end position="1476"/>
    </location>
</feature>
<feature type="compositionally biased region" description="Basic and acidic residues" evidence="5">
    <location>
        <begin position="1094"/>
        <end position="1104"/>
    </location>
</feature>
<feature type="region of interest" description="Disordered" evidence="5">
    <location>
        <begin position="432"/>
        <end position="517"/>
    </location>
</feature>
<dbReference type="InterPro" id="IPR003108">
    <property type="entry name" value="GAR_dom"/>
</dbReference>
<feature type="compositionally biased region" description="Basic and acidic residues" evidence="5">
    <location>
        <begin position="638"/>
        <end position="647"/>
    </location>
</feature>
<name>A0ABR3PGL0_9PEZI</name>
<keyword evidence="8" id="KW-1185">Reference proteome</keyword>
<feature type="compositionally biased region" description="Polar residues" evidence="5">
    <location>
        <begin position="713"/>
        <end position="725"/>
    </location>
</feature>
<feature type="compositionally biased region" description="Gly residues" evidence="5">
    <location>
        <begin position="1437"/>
        <end position="1459"/>
    </location>
</feature>
<feature type="region of interest" description="Disordered" evidence="5">
    <location>
        <begin position="1"/>
        <end position="33"/>
    </location>
</feature>
<evidence type="ECO:0000256" key="4">
    <source>
        <dbReference type="SAM" id="Coils"/>
    </source>
</evidence>
<feature type="region of interest" description="Disordered" evidence="5">
    <location>
        <begin position="786"/>
        <end position="1149"/>
    </location>
</feature>
<sequence length="1476" mass="159981">MRRHPTIDPPHIPLPEAYRSELPSPIRSPRHSRNFSKAYDPFLRDLSPTTTLRAFTAASSSSAGNSSDELIRSIESASPSERAFGARIAQTCRDIRSWENEVQSWQWPGTFEAPPKAEWQSRAKRMLDDLHQASKQLAQISKQNDDSESMDFWGSLPYAMIVMCEERVEDIRDALEELDVEELKNHVLNVHTIPKSPQPNYALANHQDHSDAQGIHRLDDFTALITATILQALPSLSRLHKLLNGWSVRLTVLRKVPGFLQELREVRSAIEASWSAMLKDIEGDAPDSLQIRDNYEKLHSNLGKRVVKLGRRLDSVLDELEGREDTLPEHWIDAFEALETSYGDWVQQTEQELMTRELGLNTKNVETTSQKDEASTVSARTHDEDSALQIRMHDTNGTAAVGLGVDLNLREDGFATGDTQSTLLPAQSSDAVLSNDQPVSPAEQAESPVLGSSTMASFADANAESSTESDREEPARPGSDHSRYLARRSVPPLPEVDLSRSSSVRVTENPSPRRPRHIPIAIGYNEKEAVMQPQPLSQITRERSASSIVPSSSATFPSDMPQRASSNNVRARAAFLNGGIEQTQTLQKSVNSPVRPFEHASQAFTKLFAKANAAQHSRSSSSSSSKSSGLRKGLGFGGRKEPGRLIDRSNTSFSSLRSAADAPRASELGASPASETASPAVQNPRPRASTSVAELPAQSFVTPETQFGFEPSTGDSRTTIESSWDSPALSDVHPNWPFRPQHRLNVDETASPEKPLDAGFFEKMFVDSLPSSPNLGVVDKNPLEWTSDYHQRPATSPGVSENAKAEHQRSSSARVLPPPTMKFHHRLGPFSKRDNFTLDGSASEITTPGSIRSNVSTPEVQNASAASYFQPKEVTTPPPFTRGPAGSSTKKNGEDGSQHPSKNMFLAELPAEPVRKSPSEASTNNSSNSDVREPFSLSSTSTVVDSDQLKTVEIPGSSSQRSFSSNDSPISHTRSVSSPGSFRSRTRTSPKGSLLNPSPEKSRPRQTRAPYYDQSRKSSNPPLNLTMHKRRNVADPAVGTSPTSRTSSPTPQVSPVKRPHHKKSPSNTEQFDRHVSRVLSTLPNRIRFTPLGEIDGRATPEPRKASGGRRSSRPPLLAKTSRPSLTLSPAKPDLTKTHRPKASFSSGDSEVKLYHLSQEGERQPIKLYVRLVGEGERVMVRVGGGWADLGEYLRNYAEHHGHRTVSDGRLELASMPGSSEKNNKGSVGASGSKIKTPMSRPGSVLDQRPTSRLSTRRRSSLAMYQQHSAFGSRPGSPAMVFAMDNTPTRPSTATTTGSSSNGGGGASGAVGTPLSLTISTSHTGSSKPNSRPSTADDGTTTVSSSPSAAGGNRRDTTTAPPSSSWTAGSSSDLGLAGPATSRKNRPRGELDEHKARWVEDMIDRAKAASVEKKRSHQRLLNNSYEGGTGGSNVNSSGGVGGNNANIGNGGGWGDMGKIGGTRRVIFRSPGRGRRDS</sequence>
<evidence type="ECO:0000256" key="2">
    <source>
        <dbReference type="ARBA" id="ARBA00022490"/>
    </source>
</evidence>
<feature type="compositionally biased region" description="Low complexity" evidence="5">
    <location>
        <begin position="1040"/>
        <end position="1055"/>
    </location>
</feature>
<dbReference type="SUPFAM" id="SSF143575">
    <property type="entry name" value="GAS2 domain-like"/>
    <property type="match status" value="1"/>
</dbReference>
<keyword evidence="3" id="KW-0206">Cytoskeleton</keyword>
<feature type="compositionally biased region" description="Low complexity" evidence="5">
    <location>
        <begin position="1357"/>
        <end position="1371"/>
    </location>
</feature>
<feature type="coiled-coil region" evidence="4">
    <location>
        <begin position="116"/>
        <end position="181"/>
    </location>
</feature>
<comment type="caution">
    <text evidence="7">The sequence shown here is derived from an EMBL/GenBank/DDBJ whole genome shotgun (WGS) entry which is preliminary data.</text>
</comment>
<feature type="region of interest" description="Disordered" evidence="5">
    <location>
        <begin position="615"/>
        <end position="691"/>
    </location>
</feature>
<feature type="region of interest" description="Disordered" evidence="5">
    <location>
        <begin position="1213"/>
        <end position="1392"/>
    </location>
</feature>
<dbReference type="InterPro" id="IPR036534">
    <property type="entry name" value="GAR_dom_sf"/>
</dbReference>
<dbReference type="Pfam" id="PF02187">
    <property type="entry name" value="GAS2"/>
    <property type="match status" value="1"/>
</dbReference>
<feature type="compositionally biased region" description="Polar residues" evidence="5">
    <location>
        <begin position="838"/>
        <end position="867"/>
    </location>
</feature>
<evidence type="ECO:0000256" key="1">
    <source>
        <dbReference type="ARBA" id="ARBA00004245"/>
    </source>
</evidence>
<dbReference type="PROSITE" id="PS51460">
    <property type="entry name" value="GAR"/>
    <property type="match status" value="1"/>
</dbReference>
<feature type="domain" description="GAR" evidence="6">
    <location>
        <begin position="1122"/>
        <end position="1200"/>
    </location>
</feature>
<feature type="compositionally biased region" description="Polar residues" evidence="5">
    <location>
        <begin position="1314"/>
        <end position="1347"/>
    </location>
</feature>
<dbReference type="Proteomes" id="UP001562354">
    <property type="component" value="Unassembled WGS sequence"/>
</dbReference>
<reference evidence="7 8" key="1">
    <citation type="submission" date="2024-07" db="EMBL/GenBank/DDBJ databases">
        <title>Draft sequence of the Neodothiora populina.</title>
        <authorList>
            <person name="Drown D.D."/>
            <person name="Schuette U.S."/>
            <person name="Buechlein A.B."/>
            <person name="Rusch D.R."/>
            <person name="Winton L.W."/>
            <person name="Adams G.A."/>
        </authorList>
    </citation>
    <scope>NUCLEOTIDE SEQUENCE [LARGE SCALE GENOMIC DNA]</scope>
    <source>
        <strain evidence="7 8">CPC 39397</strain>
    </source>
</reference>
<feature type="compositionally biased region" description="Low complexity" evidence="5">
    <location>
        <begin position="936"/>
        <end position="946"/>
    </location>
</feature>
<feature type="compositionally biased region" description="Low complexity" evidence="5">
    <location>
        <begin position="1286"/>
        <end position="1299"/>
    </location>
</feature>
<keyword evidence="2" id="KW-0963">Cytoplasm</keyword>